<reference evidence="1 2" key="1">
    <citation type="journal article" date="2009" name="Stand. Genomic Sci.">
        <title>Complete genome sequence of Desulfotomaculum acetoxidans type strain (5575).</title>
        <authorList>
            <person name="Spring S."/>
            <person name="Lapidus A."/>
            <person name="Schroder M."/>
            <person name="Gleim D."/>
            <person name="Sims D."/>
            <person name="Meincke L."/>
            <person name="Glavina Del Rio T."/>
            <person name="Tice H."/>
            <person name="Copeland A."/>
            <person name="Cheng J.F."/>
            <person name="Lucas S."/>
            <person name="Chen F."/>
            <person name="Nolan M."/>
            <person name="Bruce D."/>
            <person name="Goodwin L."/>
            <person name="Pitluck S."/>
            <person name="Ivanova N."/>
            <person name="Mavromatis K."/>
            <person name="Mikhailova N."/>
            <person name="Pati A."/>
            <person name="Chen A."/>
            <person name="Palaniappan K."/>
            <person name="Land M."/>
            <person name="Hauser L."/>
            <person name="Chang Y.J."/>
            <person name="Jeffries C.D."/>
            <person name="Chain P."/>
            <person name="Saunders E."/>
            <person name="Brettin T."/>
            <person name="Detter J.C."/>
            <person name="Goker M."/>
            <person name="Bristow J."/>
            <person name="Eisen J.A."/>
            <person name="Markowitz V."/>
            <person name="Hugenholtz P."/>
            <person name="Kyrpides N.C."/>
            <person name="Klenk H.P."/>
            <person name="Han C."/>
        </authorList>
    </citation>
    <scope>NUCLEOTIDE SEQUENCE [LARGE SCALE GENOMIC DNA]</scope>
    <source>
        <strain evidence="2">ATCC 49208 / DSM 771 / VKM B-1644</strain>
    </source>
</reference>
<evidence type="ECO:0000313" key="1">
    <source>
        <dbReference type="EMBL" id="ACV64906.1"/>
    </source>
</evidence>
<dbReference type="RefSeq" id="WP_015759576.1">
    <property type="nucleotide sequence ID" value="NC_013216.1"/>
</dbReference>
<dbReference type="eggNOG" id="ENOG5031KF0">
    <property type="taxonomic scope" value="Bacteria"/>
</dbReference>
<dbReference type="Proteomes" id="UP000002217">
    <property type="component" value="Chromosome"/>
</dbReference>
<dbReference type="KEGG" id="dae:Dtox_4239"/>
<keyword evidence="2" id="KW-1185">Reference proteome</keyword>
<dbReference type="AlphaFoldDB" id="C8VZG1"/>
<protein>
    <submittedName>
        <fullName evidence="1">Uncharacterized protein</fullName>
    </submittedName>
</protein>
<accession>C8VZG1</accession>
<organism evidence="1 2">
    <name type="scientific">Desulfofarcimen acetoxidans (strain ATCC 49208 / DSM 771 / KCTC 5769 / VKM B-1644 / 5575)</name>
    <name type="common">Desulfotomaculum acetoxidans</name>
    <dbReference type="NCBI Taxonomy" id="485916"/>
    <lineage>
        <taxon>Bacteria</taxon>
        <taxon>Bacillati</taxon>
        <taxon>Bacillota</taxon>
        <taxon>Clostridia</taxon>
        <taxon>Eubacteriales</taxon>
        <taxon>Peptococcaceae</taxon>
        <taxon>Desulfofarcimen</taxon>
    </lineage>
</organism>
<dbReference type="EMBL" id="CP001720">
    <property type="protein sequence ID" value="ACV64906.1"/>
    <property type="molecule type" value="Genomic_DNA"/>
</dbReference>
<proteinExistence type="predicted"/>
<dbReference type="HOGENOM" id="CLU_086602_0_0_9"/>
<evidence type="ECO:0000313" key="2">
    <source>
        <dbReference type="Proteomes" id="UP000002217"/>
    </source>
</evidence>
<sequence length="280" mass="31139">MRAAIRQQLINKISKIQERVYEPHAANAKTPKPYLVIRQGAEVEDTPWTNFRRIMEVWPYLSRTSFQGVDGMVSLVVAALDKQLLTTENGEVFSCVYLGNAGADFVDDGWDAITRGLRFAVMALQPVSVAEAENDPWLETLAIWTEALLGEAWTVYRSRWPLGYKRPAILWRIAGIQEPGESLGAVALKVRKTLAGHVLGTNSGQEINAVVSIVQEMTKAVKIPLDLTTRQYMTVDDVKGDCQSDPLARGQITLTLSRIVRRPIREAPILKELLGTGNIQ</sequence>
<name>C8VZG1_DESAS</name>
<gene>
    <name evidence="1" type="ordered locus">Dtox_4239</name>
</gene>
<dbReference type="OrthoDB" id="1679953at2"/>
<dbReference type="STRING" id="485916.Dtox_4239"/>